<dbReference type="EMBL" id="RBEE01000042">
    <property type="protein sequence ID" value="RNL51304.1"/>
    <property type="molecule type" value="Genomic_DNA"/>
</dbReference>
<proteinExistence type="predicted"/>
<evidence type="ECO:0000313" key="2">
    <source>
        <dbReference type="EMBL" id="RNL51304.1"/>
    </source>
</evidence>
<dbReference type="SUPFAM" id="SSF49785">
    <property type="entry name" value="Galactose-binding domain-like"/>
    <property type="match status" value="2"/>
</dbReference>
<evidence type="ECO:0000313" key="3">
    <source>
        <dbReference type="Proteomes" id="UP000274046"/>
    </source>
</evidence>
<organism evidence="2 3">
    <name type="scientific">Pedobacter jejuensis</name>
    <dbReference type="NCBI Taxonomy" id="1268550"/>
    <lineage>
        <taxon>Bacteria</taxon>
        <taxon>Pseudomonadati</taxon>
        <taxon>Bacteroidota</taxon>
        <taxon>Sphingobacteriia</taxon>
        <taxon>Sphingobacteriales</taxon>
        <taxon>Sphingobacteriaceae</taxon>
        <taxon>Pedobacter</taxon>
    </lineage>
</organism>
<feature type="domain" description="F5/8 type C" evidence="1">
    <location>
        <begin position="235"/>
        <end position="341"/>
    </location>
</feature>
<reference evidence="2 3" key="1">
    <citation type="submission" date="2018-10" db="EMBL/GenBank/DDBJ databases">
        <title>Genome sequencing of Pedobacter jejuensis TNB23.</title>
        <authorList>
            <person name="Cho Y.-J."/>
            <person name="Cho A."/>
            <person name="Kim O.-S."/>
        </authorList>
    </citation>
    <scope>NUCLEOTIDE SEQUENCE [LARGE SCALE GENOMIC DNA]</scope>
    <source>
        <strain evidence="2 3">TNB23</strain>
    </source>
</reference>
<dbReference type="PROSITE" id="PS51257">
    <property type="entry name" value="PROKAR_LIPOPROTEIN"/>
    <property type="match status" value="1"/>
</dbReference>
<sequence>MKTIKLYGLLLLFSIIGVISSCKKDKSAELTSNLEETTLDRSKWTVTASSEQLTGDNTGLATAILDGNVNTIWHSNYTGGQTPYPHWLLIDMKKQNVITQVNLTARQNNVKGFTKFKLEGSTDGTTFTSFGEFTFNPALITEQSFAITPARNVRFIKLTASDKAATQTGSITFLAEFNIRGLQERVPITDVALDKTGWTATASSEVNFPGDETNLAAFIVDPISAKSPTATSTPSFWQADYDVFHPYPHWIIVDMKKANLLTYIGLNAHTDAKQGFSKFKIEGSVDGTTYANLGDERNFNPATINEQKFAVSPSSAIRYIKITLLEGTPYPCLANFEAYVKL</sequence>
<dbReference type="OrthoDB" id="1434826at2"/>
<keyword evidence="3" id="KW-1185">Reference proteome</keyword>
<comment type="caution">
    <text evidence="2">The sequence shown here is derived from an EMBL/GenBank/DDBJ whole genome shotgun (WGS) entry which is preliminary data.</text>
</comment>
<dbReference type="InterPro" id="IPR008979">
    <property type="entry name" value="Galactose-bd-like_sf"/>
</dbReference>
<name>A0A3N0BQG7_9SPHI</name>
<dbReference type="RefSeq" id="WP_123206909.1">
    <property type="nucleotide sequence ID" value="NZ_RBEE01000042.1"/>
</dbReference>
<protein>
    <submittedName>
        <fullName evidence="2">Discoidin domain-containing protein</fullName>
    </submittedName>
</protein>
<evidence type="ECO:0000259" key="1">
    <source>
        <dbReference type="PROSITE" id="PS50022"/>
    </source>
</evidence>
<dbReference type="Pfam" id="PF00754">
    <property type="entry name" value="F5_F8_type_C"/>
    <property type="match status" value="2"/>
</dbReference>
<dbReference type="InterPro" id="IPR000421">
    <property type="entry name" value="FA58C"/>
</dbReference>
<feature type="domain" description="F5/8 type C" evidence="1">
    <location>
        <begin position="27"/>
        <end position="182"/>
    </location>
</feature>
<dbReference type="Gene3D" id="2.60.120.260">
    <property type="entry name" value="Galactose-binding domain-like"/>
    <property type="match status" value="2"/>
</dbReference>
<dbReference type="PROSITE" id="PS50022">
    <property type="entry name" value="FA58C_3"/>
    <property type="match status" value="2"/>
</dbReference>
<accession>A0A3N0BQG7</accession>
<gene>
    <name evidence="2" type="ORF">D7004_16460</name>
</gene>
<dbReference type="AlphaFoldDB" id="A0A3N0BQG7"/>
<dbReference type="Proteomes" id="UP000274046">
    <property type="component" value="Unassembled WGS sequence"/>
</dbReference>